<dbReference type="Pfam" id="PF21798">
    <property type="entry name" value="DUF6878"/>
    <property type="match status" value="1"/>
</dbReference>
<proteinExistence type="predicted"/>
<evidence type="ECO:0000313" key="2">
    <source>
        <dbReference type="EMBL" id="APX26374.1"/>
    </source>
</evidence>
<evidence type="ECO:0000259" key="1">
    <source>
        <dbReference type="Pfam" id="PF21798"/>
    </source>
</evidence>
<dbReference type="Proteomes" id="UP000186559">
    <property type="component" value="Plasmid pTPRO7"/>
</dbReference>
<sequence>MTDTNNAPGQTFDMSASMQRYYADRQRFEALSASIRPANKKVLFDVLAAADIAQVIVAFDGYGDSGQIEDVSALSGGKNVDLHKGQISLSRASWGTDEVTEHSMTIEEAVEQLAYDFLAETHPGWENNDGAYCGEFTFDVKSRVITLDHNERYTATESYEHTF</sequence>
<protein>
    <recommendedName>
        <fullName evidence="1">DUF6878 domain-containing protein</fullName>
    </recommendedName>
</protein>
<dbReference type="AlphaFoldDB" id="A0A1U7DDX9"/>
<evidence type="ECO:0000313" key="3">
    <source>
        <dbReference type="Proteomes" id="UP000186559"/>
    </source>
</evidence>
<reference evidence="2 3" key="1">
    <citation type="submission" date="2016-03" db="EMBL/GenBank/DDBJ databases">
        <title>Deep-sea bacteria in the southern Pacific.</title>
        <authorList>
            <person name="Tang K."/>
        </authorList>
    </citation>
    <scope>NUCLEOTIDE SEQUENCE [LARGE SCALE GENOMIC DNA]</scope>
    <source>
        <strain evidence="2 3">JLT2016</strain>
        <plasmid evidence="3">Plasmid ptpro7</plasmid>
    </source>
</reference>
<dbReference type="InterPro" id="IPR049243">
    <property type="entry name" value="DUF6878"/>
</dbReference>
<dbReference type="RefSeq" id="WP_076626017.1">
    <property type="nucleotide sequence ID" value="NZ_BMEW01000024.1"/>
</dbReference>
<accession>A0A1U7DDX9</accession>
<keyword evidence="3" id="KW-1185">Reference proteome</keyword>
<gene>
    <name evidence="2" type="ORF">Ga0080559_TMP5037</name>
</gene>
<organism evidence="2 3">
    <name type="scientific">Salipiger profundus</name>
    <dbReference type="NCBI Taxonomy" id="1229727"/>
    <lineage>
        <taxon>Bacteria</taxon>
        <taxon>Pseudomonadati</taxon>
        <taxon>Pseudomonadota</taxon>
        <taxon>Alphaproteobacteria</taxon>
        <taxon>Rhodobacterales</taxon>
        <taxon>Roseobacteraceae</taxon>
        <taxon>Salipiger</taxon>
    </lineage>
</organism>
<feature type="domain" description="DUF6878" evidence="1">
    <location>
        <begin position="36"/>
        <end position="163"/>
    </location>
</feature>
<keyword evidence="2" id="KW-0614">Plasmid</keyword>
<dbReference type="EMBL" id="CP014803">
    <property type="protein sequence ID" value="APX26374.1"/>
    <property type="molecule type" value="Genomic_DNA"/>
</dbReference>
<dbReference type="KEGG" id="tpro:Ga0080559_TMP5037"/>
<name>A0A1U7DDX9_9RHOB</name>
<geneLocation type="plasmid" evidence="3">
    <name>ptpro7</name>
</geneLocation>